<dbReference type="PATRIC" id="fig|1280948.3.peg.914"/>
<reference evidence="1 2" key="1">
    <citation type="journal article" date="2014" name="Antonie Van Leeuwenhoek">
        <title>Hyphomonas beringensis sp. nov. and Hyphomonas chukchiensis sp. nov., isolated from surface seawater of the Bering Sea and Chukchi Sea.</title>
        <authorList>
            <person name="Li C."/>
            <person name="Lai Q."/>
            <person name="Li G."/>
            <person name="Dong C."/>
            <person name="Wang J."/>
            <person name="Liao Y."/>
            <person name="Shao Z."/>
        </authorList>
    </citation>
    <scope>NUCLEOTIDE SEQUENCE [LARGE SCALE GENOMIC DNA]</scope>
    <source>
        <strain evidence="1 2">22II1-22F38</strain>
    </source>
</reference>
<accession>A0A059E9R0</accession>
<evidence type="ECO:0000313" key="1">
    <source>
        <dbReference type="EMBL" id="KCZ64335.1"/>
    </source>
</evidence>
<dbReference type="Proteomes" id="UP000024547">
    <property type="component" value="Unassembled WGS sequence"/>
</dbReference>
<proteinExistence type="predicted"/>
<gene>
    <name evidence="1" type="ORF">HY36_13370</name>
</gene>
<name>A0A059E9R0_9PROT</name>
<dbReference type="RefSeq" id="WP_035549115.1">
    <property type="nucleotide sequence ID" value="NZ_AWFH01000004.1"/>
</dbReference>
<keyword evidence="2" id="KW-1185">Reference proteome</keyword>
<dbReference type="AlphaFoldDB" id="A0A059E9R0"/>
<dbReference type="eggNOG" id="COG3012">
    <property type="taxonomic scope" value="Bacteria"/>
</dbReference>
<evidence type="ECO:0000313" key="2">
    <source>
        <dbReference type="Proteomes" id="UP000024547"/>
    </source>
</evidence>
<comment type="caution">
    <text evidence="1">The sequence shown here is derived from an EMBL/GenBank/DDBJ whole genome shotgun (WGS) entry which is preliminary data.</text>
</comment>
<dbReference type="STRING" id="1280948.HY36_13370"/>
<protein>
    <submittedName>
        <fullName evidence="1">Uncharacterized protein</fullName>
    </submittedName>
</protein>
<organism evidence="1 2">
    <name type="scientific">Hyphomonas atlantica</name>
    <dbReference type="NCBI Taxonomy" id="1280948"/>
    <lineage>
        <taxon>Bacteria</taxon>
        <taxon>Pseudomonadati</taxon>
        <taxon>Pseudomonadota</taxon>
        <taxon>Alphaproteobacteria</taxon>
        <taxon>Hyphomonadales</taxon>
        <taxon>Hyphomonadaceae</taxon>
        <taxon>Hyphomonas</taxon>
    </lineage>
</organism>
<dbReference type="OrthoDB" id="583051at2"/>
<sequence length="346" mass="39763">MQRLFELSNHYKRVIRRFDNNSLCVLSLFDECNGAAVNSHSISAANLKLIANDSEVIRFGMNMVSSTEQDFLEERPMTVRLASCFKGFCKDHDRDIFKPIDSNRLDVTPENIALYMFRATAQELFKKSRNLAIFDSYEILDDAGLPSIEKRAMEYGTLLGLRDNHAAFMAQRKLINSQDFSRIKYASITFPKRLPFAYLAATNFKFFPQYHEVDHQADASEDGCVIGVIPVEGGSQFIFAWKKGAERIVAPVVKRFKFARSALQEFVFQLGLEHSENIFFEPKWINSLSRNQREKMKQVQQENIHLLYSNPSARPFFGILKDFECGGLRLQTNSLNFRTKVKGFAK</sequence>
<dbReference type="EMBL" id="AWFH01000004">
    <property type="protein sequence ID" value="KCZ64335.1"/>
    <property type="molecule type" value="Genomic_DNA"/>
</dbReference>